<evidence type="ECO:0000256" key="1">
    <source>
        <dbReference type="SAM" id="MobiDB-lite"/>
    </source>
</evidence>
<sequence>MENIKTLEKQYFWLRFRLLVQFFLKNRKPTWVSALTLIAVSIFLICFYYPNPNVVLEETKLTIKLIITVLTLFFIIVVWWVELRKDWRRSLPKYLHARFFYGKDELKEMSDVRYARVIDEGDMRSHAQQIGGQKIIGRYLAIDASCYEIKKVLKYGSIEEYGEPEAFWHFIITTQLSERPTLKTNNPNVDDKEKDKSKDKEREEDAIIISIDNLYQENAMQKDLSKYIKEAEKIAGSGKNIVLTGGAPVWLYLTLAHALHGKVKTLKYRSPEAGDILIVNHKSH</sequence>
<feature type="region of interest" description="Disordered" evidence="1">
    <location>
        <begin position="181"/>
        <end position="202"/>
    </location>
</feature>
<proteinExistence type="predicted"/>
<evidence type="ECO:0000313" key="4">
    <source>
        <dbReference type="Proteomes" id="UP000643672"/>
    </source>
</evidence>
<comment type="caution">
    <text evidence="3">The sequence shown here is derived from an EMBL/GenBank/DDBJ whole genome shotgun (WGS) entry which is preliminary data.</text>
</comment>
<keyword evidence="4" id="KW-1185">Reference proteome</keyword>
<accession>A0A8H9CEX7</accession>
<feature type="transmembrane region" description="Helical" evidence="2">
    <location>
        <begin position="62"/>
        <end position="81"/>
    </location>
</feature>
<keyword evidence="2" id="KW-0472">Membrane</keyword>
<dbReference type="EMBL" id="CAESAQ020000020">
    <property type="protein sequence ID" value="CAB5495460.1"/>
    <property type="molecule type" value="Genomic_DNA"/>
</dbReference>
<dbReference type="Proteomes" id="UP000643672">
    <property type="component" value="Unassembled WGS sequence"/>
</dbReference>
<protein>
    <recommendedName>
        <fullName evidence="5">SMODS-associated and fused to various effectors domain-containing protein</fullName>
    </recommendedName>
</protein>
<keyword evidence="2" id="KW-1133">Transmembrane helix</keyword>
<dbReference type="AlphaFoldDB" id="A0A8H9CEX7"/>
<name>A0A8H9CEX7_9GAMM</name>
<gene>
    <name evidence="3" type="ORF">THERMOS_297</name>
</gene>
<keyword evidence="2" id="KW-0812">Transmembrane</keyword>
<organism evidence="3 4">
    <name type="scientific">Bathymodiolus thermophilus thioautotrophic gill symbiont</name>
    <dbReference type="NCBI Taxonomy" id="2360"/>
    <lineage>
        <taxon>Bacteria</taxon>
        <taxon>Pseudomonadati</taxon>
        <taxon>Pseudomonadota</taxon>
        <taxon>Gammaproteobacteria</taxon>
        <taxon>sulfur-oxidizing symbionts</taxon>
    </lineage>
</organism>
<evidence type="ECO:0008006" key="5">
    <source>
        <dbReference type="Google" id="ProtNLM"/>
    </source>
</evidence>
<feature type="transmembrane region" description="Helical" evidence="2">
    <location>
        <begin position="31"/>
        <end position="50"/>
    </location>
</feature>
<reference evidence="3 4" key="1">
    <citation type="submission" date="2020-05" db="EMBL/GenBank/DDBJ databases">
        <authorList>
            <person name="Petersen J."/>
            <person name="Sayavedra L."/>
        </authorList>
    </citation>
    <scope>NUCLEOTIDE SEQUENCE [LARGE SCALE GENOMIC DNA]</scope>
    <source>
        <strain evidence="3">B thermophilus SOXS</strain>
    </source>
</reference>
<evidence type="ECO:0000256" key="2">
    <source>
        <dbReference type="SAM" id="Phobius"/>
    </source>
</evidence>
<feature type="compositionally biased region" description="Basic and acidic residues" evidence="1">
    <location>
        <begin position="189"/>
        <end position="202"/>
    </location>
</feature>
<evidence type="ECO:0000313" key="3">
    <source>
        <dbReference type="EMBL" id="CAB5495460.1"/>
    </source>
</evidence>
<dbReference type="RefSeq" id="WP_202762582.1">
    <property type="nucleotide sequence ID" value="NZ_CAESAQ020000020.1"/>
</dbReference>